<feature type="compositionally biased region" description="Polar residues" evidence="5">
    <location>
        <begin position="810"/>
        <end position="858"/>
    </location>
</feature>
<reference evidence="7 8" key="1">
    <citation type="journal article" date="2015" name="Proc. Natl. Acad. Sci. U.S.A.">
        <title>The resurrection genome of Boea hygrometrica: A blueprint for survival of dehydration.</title>
        <authorList>
            <person name="Xiao L."/>
            <person name="Yang G."/>
            <person name="Zhang L."/>
            <person name="Yang X."/>
            <person name="Zhao S."/>
            <person name="Ji Z."/>
            <person name="Zhou Q."/>
            <person name="Hu M."/>
            <person name="Wang Y."/>
            <person name="Chen M."/>
            <person name="Xu Y."/>
            <person name="Jin H."/>
            <person name="Xiao X."/>
            <person name="Hu G."/>
            <person name="Bao F."/>
            <person name="Hu Y."/>
            <person name="Wan P."/>
            <person name="Li L."/>
            <person name="Deng X."/>
            <person name="Kuang T."/>
            <person name="Xiang C."/>
            <person name="Zhu J.K."/>
            <person name="Oliver M.J."/>
            <person name="He Y."/>
        </authorList>
    </citation>
    <scope>NUCLEOTIDE SEQUENCE [LARGE SCALE GENOMIC DNA]</scope>
    <source>
        <strain evidence="8">cv. XS01</strain>
    </source>
</reference>
<keyword evidence="2" id="KW-0479">Metal-binding</keyword>
<evidence type="ECO:0000313" key="8">
    <source>
        <dbReference type="Proteomes" id="UP000250235"/>
    </source>
</evidence>
<dbReference type="InterPro" id="IPR012337">
    <property type="entry name" value="RNaseH-like_sf"/>
</dbReference>
<dbReference type="Pfam" id="PF25597">
    <property type="entry name" value="SH3_retrovirus"/>
    <property type="match status" value="1"/>
</dbReference>
<evidence type="ECO:0000256" key="1">
    <source>
        <dbReference type="ARBA" id="ARBA00022670"/>
    </source>
</evidence>
<dbReference type="InterPro" id="IPR001584">
    <property type="entry name" value="Integrase_cat-core"/>
</dbReference>
<dbReference type="InterPro" id="IPR057670">
    <property type="entry name" value="SH3_retrovirus"/>
</dbReference>
<feature type="compositionally biased region" description="Pro residues" evidence="5">
    <location>
        <begin position="860"/>
        <end position="875"/>
    </location>
</feature>
<dbReference type="InterPro" id="IPR025724">
    <property type="entry name" value="GAG-pre-integrase_dom"/>
</dbReference>
<dbReference type="InterPro" id="IPR054722">
    <property type="entry name" value="PolX-like_BBD"/>
</dbReference>
<dbReference type="Pfam" id="PF14223">
    <property type="entry name" value="Retrotran_gag_2"/>
    <property type="match status" value="1"/>
</dbReference>
<proteinExistence type="predicted"/>
<dbReference type="InterPro" id="IPR013103">
    <property type="entry name" value="RVT_2"/>
</dbReference>
<dbReference type="OrthoDB" id="1737296at2759"/>
<dbReference type="Pfam" id="PF00665">
    <property type="entry name" value="rve"/>
    <property type="match status" value="1"/>
</dbReference>
<dbReference type="Pfam" id="PF07727">
    <property type="entry name" value="RVT_2"/>
    <property type="match status" value="1"/>
</dbReference>
<feature type="region of interest" description="Disordered" evidence="5">
    <location>
        <begin position="785"/>
        <end position="887"/>
    </location>
</feature>
<name>A0A2Z7BF72_9LAMI</name>
<dbReference type="Gene3D" id="3.30.420.10">
    <property type="entry name" value="Ribonuclease H-like superfamily/Ribonuclease H"/>
    <property type="match status" value="1"/>
</dbReference>
<organism evidence="7 8">
    <name type="scientific">Dorcoceras hygrometricum</name>
    <dbReference type="NCBI Taxonomy" id="472368"/>
    <lineage>
        <taxon>Eukaryota</taxon>
        <taxon>Viridiplantae</taxon>
        <taxon>Streptophyta</taxon>
        <taxon>Embryophyta</taxon>
        <taxon>Tracheophyta</taxon>
        <taxon>Spermatophyta</taxon>
        <taxon>Magnoliopsida</taxon>
        <taxon>eudicotyledons</taxon>
        <taxon>Gunneridae</taxon>
        <taxon>Pentapetalae</taxon>
        <taxon>asterids</taxon>
        <taxon>lamiids</taxon>
        <taxon>Lamiales</taxon>
        <taxon>Gesneriaceae</taxon>
        <taxon>Didymocarpoideae</taxon>
        <taxon>Trichosporeae</taxon>
        <taxon>Loxocarpinae</taxon>
        <taxon>Dorcoceras</taxon>
    </lineage>
</organism>
<dbReference type="GO" id="GO:0006508">
    <property type="term" value="P:proteolysis"/>
    <property type="evidence" value="ECO:0007669"/>
    <property type="project" value="UniProtKB-KW"/>
</dbReference>
<dbReference type="AlphaFoldDB" id="A0A2Z7BF72"/>
<dbReference type="GO" id="GO:0004190">
    <property type="term" value="F:aspartic-type endopeptidase activity"/>
    <property type="evidence" value="ECO:0007669"/>
    <property type="project" value="UniProtKB-KW"/>
</dbReference>
<dbReference type="InterPro" id="IPR036397">
    <property type="entry name" value="RNaseH_sf"/>
</dbReference>
<dbReference type="InterPro" id="IPR039537">
    <property type="entry name" value="Retrotran_Ty1/copia-like"/>
</dbReference>
<dbReference type="Pfam" id="PF13976">
    <property type="entry name" value="gag_pre-integrs"/>
    <property type="match status" value="1"/>
</dbReference>
<keyword evidence="3" id="KW-0064">Aspartyl protease</keyword>
<gene>
    <name evidence="7" type="ORF">F511_05747</name>
</gene>
<evidence type="ECO:0000313" key="7">
    <source>
        <dbReference type="EMBL" id="KZV30597.1"/>
    </source>
</evidence>
<dbReference type="Pfam" id="PF22936">
    <property type="entry name" value="Pol_BBD"/>
    <property type="match status" value="1"/>
</dbReference>
<dbReference type="GO" id="GO:0003676">
    <property type="term" value="F:nucleic acid binding"/>
    <property type="evidence" value="ECO:0007669"/>
    <property type="project" value="InterPro"/>
</dbReference>
<dbReference type="EMBL" id="KV008237">
    <property type="protein sequence ID" value="KZV30597.1"/>
    <property type="molecule type" value="Genomic_DNA"/>
</dbReference>
<dbReference type="GO" id="GO:0046872">
    <property type="term" value="F:metal ion binding"/>
    <property type="evidence" value="ECO:0007669"/>
    <property type="project" value="UniProtKB-KW"/>
</dbReference>
<keyword evidence="8" id="KW-1185">Reference proteome</keyword>
<evidence type="ECO:0000259" key="6">
    <source>
        <dbReference type="PROSITE" id="PS50994"/>
    </source>
</evidence>
<sequence length="1233" mass="139511">MSSLSHNVSNFITLKLNQNNYPLWREQALALAESQDLVGHLTGETNEPNSDAMTTTQSSAATEKITSWRKSDRLLRGWIIGTLSEEALGLAIGQETSKSVWDALKEAYAQDSQEREFTLRQHLTYLCKDENTTIGEHIRKFKSICDNLAVIGSPVTDKVKVFSLLTSLGPRYESFTTTMLKPPRPSYTELVSLLQGYEQRQAWFSTTAPTHQLAFYGQKQRLGSVNHKPQTNFNSTGRGFQAHKHHLNGHNNFGQQNIIKDSKMQRPPPPGKRRMTPSEREMYRDETCQLCGGTGHVAKICWHLSKYTQAQDEIPQALAALTLDNSVLDTEWTSDTRASHHMTGNAGMLKNIRPYFGSDSVLIGDGTLLGIKSVGDTQIQNGNQTLPLNNVLHVPNLNRNLLSISQLTDHYPVNCEFSNVDFCVKERATGHKVMQGQRKGDLYVISSPHELHFSHRFKSGTAEVWHQRLGHPQISTLKLLQQKGLIDVQGSNKLQFMCDSCQLAKLSKLPFSISENSSSSSFIKIHCDLWGPAPVLSFEKFRYYACIVDDFSRYTWFIPLKKKSDFVDAYFAFEKYVARQFDKKIKIFHSDGGGEFINARLSSHFQAQGIVHQISCPHTPEQSGMVERRHRIIRELGMSMLFHCGAPLYLWVEAFATAVFLINRLPSTSLDTDTPFFKLHKVQTNYSFLRMFGSRCFPYTWDTRKHKFDPKTIPCIFVGYSDRHKGYKCFFPPKQKIIISRHVVFVEKQFPFKNQHCAEKICLSDHWMSVFDSWTTFPISDNDSLSQSVEACDPPLPSPDLPQQSSLQDNSTTSPPSLHRTSTTTDHGNPDPISNSAAHTDNSSEESTLSSFQHTLESTEPPPVRSMPSASPQPPHHSIQTRSHSGIFKPNPKYALVVASSGIPRVPRSIKSALNHDGWKAAIQEEMDALHHNNTWQLVTRDPSMHIIGSKWVLKPKLKPDGTLDRLKARLVAKGYHQIDGLDYTDTFSPVIKPSTIRLVLSVALVQKWDIRQLDVKNAFLHGLLTEEIYMEQPPGMVDPKFPTHVCKLQRALYGLKQAPRAWFDRFSSFLLHLSFFCSLADPSLFILRHCHDTLILLLYVDDMLITGSNPQLLNTFIHTLHTKFAMKDLGSIHHFLGIENTPTAEGLHLSQSHYALTILEKTDMVDCKPMSTPLEAKTKGLDDSTILDDPRHYRGIVGALQYLTLTRPDLAYSVNFVSQFMQHPTHSHLKMH</sequence>
<dbReference type="GO" id="GO:0015074">
    <property type="term" value="P:DNA integration"/>
    <property type="evidence" value="ECO:0007669"/>
    <property type="project" value="InterPro"/>
</dbReference>
<dbReference type="SUPFAM" id="SSF53098">
    <property type="entry name" value="Ribonuclease H-like"/>
    <property type="match status" value="1"/>
</dbReference>
<evidence type="ECO:0000256" key="3">
    <source>
        <dbReference type="ARBA" id="ARBA00022750"/>
    </source>
</evidence>
<feature type="region of interest" description="Disordered" evidence="5">
    <location>
        <begin position="43"/>
        <end position="62"/>
    </location>
</feature>
<evidence type="ECO:0000256" key="5">
    <source>
        <dbReference type="SAM" id="MobiDB-lite"/>
    </source>
</evidence>
<accession>A0A2Z7BF72</accession>
<evidence type="ECO:0000256" key="2">
    <source>
        <dbReference type="ARBA" id="ARBA00022723"/>
    </source>
</evidence>
<dbReference type="SUPFAM" id="SSF56672">
    <property type="entry name" value="DNA/RNA polymerases"/>
    <property type="match status" value="1"/>
</dbReference>
<dbReference type="InterPro" id="IPR043502">
    <property type="entry name" value="DNA/RNA_pol_sf"/>
</dbReference>
<evidence type="ECO:0000256" key="4">
    <source>
        <dbReference type="ARBA" id="ARBA00022801"/>
    </source>
</evidence>
<dbReference type="Proteomes" id="UP000250235">
    <property type="component" value="Unassembled WGS sequence"/>
</dbReference>
<keyword evidence="4" id="KW-0378">Hydrolase</keyword>
<dbReference type="PANTHER" id="PTHR42648:SF26">
    <property type="entry name" value="INTEGRASE CATALYTIC DOMAIN-CONTAINING PROTEIN"/>
    <property type="match status" value="1"/>
</dbReference>
<protein>
    <recommendedName>
        <fullName evidence="6">Integrase catalytic domain-containing protein</fullName>
    </recommendedName>
</protein>
<dbReference type="PANTHER" id="PTHR42648">
    <property type="entry name" value="TRANSPOSASE, PUTATIVE-RELATED"/>
    <property type="match status" value="1"/>
</dbReference>
<keyword evidence="1" id="KW-0645">Protease</keyword>
<feature type="domain" description="Integrase catalytic" evidence="6">
    <location>
        <begin position="506"/>
        <end position="683"/>
    </location>
</feature>
<dbReference type="PROSITE" id="PS50994">
    <property type="entry name" value="INTEGRASE"/>
    <property type="match status" value="1"/>
</dbReference>